<keyword evidence="3" id="KW-1185">Reference proteome</keyword>
<keyword evidence="1" id="KW-0472">Membrane</keyword>
<accession>A0A239L3F3</accession>
<evidence type="ECO:0000313" key="2">
    <source>
        <dbReference type="EMBL" id="SNT24865.1"/>
    </source>
</evidence>
<dbReference type="AlphaFoldDB" id="A0A239L3F3"/>
<dbReference type="Proteomes" id="UP000198356">
    <property type="component" value="Unassembled WGS sequence"/>
</dbReference>
<gene>
    <name evidence="2" type="ORF">SAMN05421770_10675</name>
</gene>
<dbReference type="RefSeq" id="WP_176441803.1">
    <property type="nucleotide sequence ID" value="NZ_FZOU01000006.1"/>
</dbReference>
<protein>
    <submittedName>
        <fullName evidence="2">Uncharacterized protein</fullName>
    </submittedName>
</protein>
<evidence type="ECO:0000313" key="3">
    <source>
        <dbReference type="Proteomes" id="UP000198356"/>
    </source>
</evidence>
<dbReference type="EMBL" id="FZOU01000006">
    <property type="protein sequence ID" value="SNT24865.1"/>
    <property type="molecule type" value="Genomic_DNA"/>
</dbReference>
<keyword evidence="1" id="KW-0812">Transmembrane</keyword>
<name>A0A239L3F3_9BACT</name>
<feature type="transmembrane region" description="Helical" evidence="1">
    <location>
        <begin position="28"/>
        <end position="54"/>
    </location>
</feature>
<evidence type="ECO:0000256" key="1">
    <source>
        <dbReference type="SAM" id="Phobius"/>
    </source>
</evidence>
<keyword evidence="1" id="KW-1133">Transmembrane helix</keyword>
<proteinExistence type="predicted"/>
<sequence>MRLLYLLADLFIDTFGITHPTEKARTQAAWFIGGLMAVMIAGLAVVGGVGLSILSHR</sequence>
<reference evidence="2 3" key="1">
    <citation type="submission" date="2017-06" db="EMBL/GenBank/DDBJ databases">
        <authorList>
            <person name="Kim H.J."/>
            <person name="Triplett B.A."/>
        </authorList>
    </citation>
    <scope>NUCLEOTIDE SEQUENCE [LARGE SCALE GENOMIC DNA]</scope>
    <source>
        <strain evidence="2 3">DSM 18704</strain>
    </source>
</reference>
<organism evidence="2 3">
    <name type="scientific">Granulicella rosea</name>
    <dbReference type="NCBI Taxonomy" id="474952"/>
    <lineage>
        <taxon>Bacteria</taxon>
        <taxon>Pseudomonadati</taxon>
        <taxon>Acidobacteriota</taxon>
        <taxon>Terriglobia</taxon>
        <taxon>Terriglobales</taxon>
        <taxon>Acidobacteriaceae</taxon>
        <taxon>Granulicella</taxon>
    </lineage>
</organism>